<sequence length="102" mass="10470">MTSMSCRVVPGALSGVDAQAVVGVVGGRDGDRAGRRLVLPLPQQRGGRPSPTTSTSLSSWSTRASTLRIASSLARFLSLLFTTVHGAASVSVARNIATFASV</sequence>
<accession>A0A7W9HJ82</accession>
<keyword evidence="2" id="KW-1185">Reference proteome</keyword>
<protein>
    <submittedName>
        <fullName evidence="1">Uncharacterized protein</fullName>
    </submittedName>
</protein>
<gene>
    <name evidence="1" type="ORF">F4560_003065</name>
</gene>
<reference evidence="1 2" key="1">
    <citation type="submission" date="2020-08" db="EMBL/GenBank/DDBJ databases">
        <title>Sequencing the genomes of 1000 actinobacteria strains.</title>
        <authorList>
            <person name="Klenk H.-P."/>
        </authorList>
    </citation>
    <scope>NUCLEOTIDE SEQUENCE [LARGE SCALE GENOMIC DNA]</scope>
    <source>
        <strain evidence="1 2">DSM 45486</strain>
    </source>
</reference>
<name>A0A7W9HJ82_9PSEU</name>
<dbReference type="EMBL" id="JACHMO010000001">
    <property type="protein sequence ID" value="MBB5803297.1"/>
    <property type="molecule type" value="Genomic_DNA"/>
</dbReference>
<dbReference type="AlphaFoldDB" id="A0A7W9HJ82"/>
<evidence type="ECO:0000313" key="2">
    <source>
        <dbReference type="Proteomes" id="UP000552097"/>
    </source>
</evidence>
<comment type="caution">
    <text evidence="1">The sequence shown here is derived from an EMBL/GenBank/DDBJ whole genome shotgun (WGS) entry which is preliminary data.</text>
</comment>
<organism evidence="1 2">
    <name type="scientific">Saccharothrix ecbatanensis</name>
    <dbReference type="NCBI Taxonomy" id="1105145"/>
    <lineage>
        <taxon>Bacteria</taxon>
        <taxon>Bacillati</taxon>
        <taxon>Actinomycetota</taxon>
        <taxon>Actinomycetes</taxon>
        <taxon>Pseudonocardiales</taxon>
        <taxon>Pseudonocardiaceae</taxon>
        <taxon>Saccharothrix</taxon>
    </lineage>
</organism>
<evidence type="ECO:0000313" key="1">
    <source>
        <dbReference type="EMBL" id="MBB5803297.1"/>
    </source>
</evidence>
<proteinExistence type="predicted"/>
<dbReference type="Proteomes" id="UP000552097">
    <property type="component" value="Unassembled WGS sequence"/>
</dbReference>